<proteinExistence type="predicted"/>
<feature type="region of interest" description="Disordered" evidence="1">
    <location>
        <begin position="479"/>
        <end position="498"/>
    </location>
</feature>
<gene>
    <name evidence="3" type="ORF">HELGO_WM34162</name>
</gene>
<dbReference type="EMBL" id="CACVAQ010000112">
    <property type="protein sequence ID" value="CAA6805707.1"/>
    <property type="molecule type" value="Genomic_DNA"/>
</dbReference>
<feature type="transmembrane region" description="Helical" evidence="2">
    <location>
        <begin position="428"/>
        <end position="448"/>
    </location>
</feature>
<feature type="transmembrane region" description="Helical" evidence="2">
    <location>
        <begin position="47"/>
        <end position="65"/>
    </location>
</feature>
<feature type="transmembrane region" description="Helical" evidence="2">
    <location>
        <begin position="77"/>
        <end position="99"/>
    </location>
</feature>
<feature type="transmembrane region" description="Helical" evidence="2">
    <location>
        <begin position="171"/>
        <end position="193"/>
    </location>
</feature>
<evidence type="ECO:0000256" key="1">
    <source>
        <dbReference type="SAM" id="MobiDB-lite"/>
    </source>
</evidence>
<evidence type="ECO:0008006" key="4">
    <source>
        <dbReference type="Google" id="ProtNLM"/>
    </source>
</evidence>
<feature type="transmembrane region" description="Helical" evidence="2">
    <location>
        <begin position="229"/>
        <end position="246"/>
    </location>
</feature>
<evidence type="ECO:0000313" key="3">
    <source>
        <dbReference type="EMBL" id="CAA6805707.1"/>
    </source>
</evidence>
<accession>A0A6S6SRQ1</accession>
<reference evidence="3" key="1">
    <citation type="submission" date="2020-01" db="EMBL/GenBank/DDBJ databases">
        <authorList>
            <person name="Meier V. D."/>
            <person name="Meier V D."/>
        </authorList>
    </citation>
    <scope>NUCLEOTIDE SEQUENCE</scope>
    <source>
        <strain evidence="3">HLG_WM_MAG_10</strain>
    </source>
</reference>
<feature type="transmembrane region" description="Helical" evidence="2">
    <location>
        <begin position="272"/>
        <end position="289"/>
    </location>
</feature>
<feature type="transmembrane region" description="Helical" evidence="2">
    <location>
        <begin position="301"/>
        <end position="321"/>
    </location>
</feature>
<sequence length="498" mass="56919">MLKNPLYFERYPTDVFSLKTSLLFQAQNTALSSMFLLAWQILYTKDFILLPFFLVIWMSMFYYYRNRKYSNTLIKKYFLPALGLRFLGALLTAFMYQYYYGYGDTFFYFFGSRDIYNALLNNPETAFELIFLEHRDWSVNSYNSVTLHGFFANSKEAMVIRLAGIVSPLGLGTYIGTSFALTVFSFLGCWALYRVFYDLKPDLHWPLALAILFLPSMWFWSTGIMKDSIVIGALGFFVNGIYYSLIRKEKKILRSIVFILLGAYLMKNIKIYVLVAIFPATVVWVFFMIKERIKNDTLRKLATPIFFGIGALGGVVVIQQLGSVFSEYTLEGFLEEAAKVQWWLKLSTERDNGTGYDLGVLEPSLGGLIAAFPKAVNVALFRPYPWEATKIIVLPSAAEALFTLGLTIYVFFKVGLLRTLKAIFNDPVVLFCLIFAIIFAFAVGFTSFNFGALARYKIPCLPFYYVAMILLLDKVRKPQKSLPPASTTRTKQVPPIPI</sequence>
<feature type="transmembrane region" description="Helical" evidence="2">
    <location>
        <begin position="205"/>
        <end position="223"/>
    </location>
</feature>
<keyword evidence="2" id="KW-1133">Transmembrane helix</keyword>
<keyword evidence="2" id="KW-0472">Membrane</keyword>
<keyword evidence="2" id="KW-0812">Transmembrane</keyword>
<evidence type="ECO:0000256" key="2">
    <source>
        <dbReference type="SAM" id="Phobius"/>
    </source>
</evidence>
<organism evidence="3">
    <name type="scientific">uncultured Aureispira sp</name>
    <dbReference type="NCBI Taxonomy" id="1331704"/>
    <lineage>
        <taxon>Bacteria</taxon>
        <taxon>Pseudomonadati</taxon>
        <taxon>Bacteroidota</taxon>
        <taxon>Saprospiria</taxon>
        <taxon>Saprospirales</taxon>
        <taxon>Saprospiraceae</taxon>
        <taxon>Aureispira</taxon>
        <taxon>environmental samples</taxon>
    </lineage>
</organism>
<name>A0A6S6SRQ1_9BACT</name>
<feature type="transmembrane region" description="Helical" evidence="2">
    <location>
        <begin position="21"/>
        <end position="41"/>
    </location>
</feature>
<dbReference type="AlphaFoldDB" id="A0A6S6SRQ1"/>
<feature type="transmembrane region" description="Helical" evidence="2">
    <location>
        <begin position="391"/>
        <end position="416"/>
    </location>
</feature>
<protein>
    <recommendedName>
        <fullName evidence="4">Glycosyltransferase RgtA/B/C/D-like domain-containing protein</fullName>
    </recommendedName>
</protein>